<gene>
    <name evidence="1" type="ORF">BSTOLATCC_MIC41027</name>
</gene>
<sequence length="77" mass="8602">MLSSSDPFSAPQNGPLNGLINHFIEVRHKLIFRSAPKKEKNYAQGATPGFKLESCSIIAYNQSGRNQQPDDHYVKGR</sequence>
<accession>A0AAU9JNA5</accession>
<proteinExistence type="predicted"/>
<dbReference type="EMBL" id="CAJZBQ010000040">
    <property type="protein sequence ID" value="CAG9326459.1"/>
    <property type="molecule type" value="Genomic_DNA"/>
</dbReference>
<dbReference type="AlphaFoldDB" id="A0AAU9JNA5"/>
<organism evidence="1 2">
    <name type="scientific">Blepharisma stoltei</name>
    <dbReference type="NCBI Taxonomy" id="1481888"/>
    <lineage>
        <taxon>Eukaryota</taxon>
        <taxon>Sar</taxon>
        <taxon>Alveolata</taxon>
        <taxon>Ciliophora</taxon>
        <taxon>Postciliodesmatophora</taxon>
        <taxon>Heterotrichea</taxon>
        <taxon>Heterotrichida</taxon>
        <taxon>Blepharismidae</taxon>
        <taxon>Blepharisma</taxon>
    </lineage>
</organism>
<reference evidence="1" key="1">
    <citation type="submission" date="2021-09" db="EMBL/GenBank/DDBJ databases">
        <authorList>
            <consortium name="AG Swart"/>
            <person name="Singh M."/>
            <person name="Singh A."/>
            <person name="Seah K."/>
            <person name="Emmerich C."/>
        </authorList>
    </citation>
    <scope>NUCLEOTIDE SEQUENCE</scope>
    <source>
        <strain evidence="1">ATCC30299</strain>
    </source>
</reference>
<evidence type="ECO:0000313" key="1">
    <source>
        <dbReference type="EMBL" id="CAG9326459.1"/>
    </source>
</evidence>
<protein>
    <submittedName>
        <fullName evidence="1">Uncharacterized protein</fullName>
    </submittedName>
</protein>
<comment type="caution">
    <text evidence="1">The sequence shown here is derived from an EMBL/GenBank/DDBJ whole genome shotgun (WGS) entry which is preliminary data.</text>
</comment>
<keyword evidence="2" id="KW-1185">Reference proteome</keyword>
<evidence type="ECO:0000313" key="2">
    <source>
        <dbReference type="Proteomes" id="UP001162131"/>
    </source>
</evidence>
<dbReference type="Proteomes" id="UP001162131">
    <property type="component" value="Unassembled WGS sequence"/>
</dbReference>
<name>A0AAU9JNA5_9CILI</name>